<dbReference type="InterPro" id="IPR011098">
    <property type="entry name" value="G5_dom"/>
</dbReference>
<dbReference type="SMART" id="SM01208">
    <property type="entry name" value="G5"/>
    <property type="match status" value="1"/>
</dbReference>
<keyword evidence="2" id="KW-1133">Transmembrane helix</keyword>
<comment type="caution">
    <text evidence="5">The sequence shown here is derived from an EMBL/GenBank/DDBJ whole genome shotgun (WGS) entry which is preliminary data.</text>
</comment>
<dbReference type="CDD" id="cd12797">
    <property type="entry name" value="M23_peptidase"/>
    <property type="match status" value="1"/>
</dbReference>
<evidence type="ECO:0000256" key="1">
    <source>
        <dbReference type="ARBA" id="ARBA00022729"/>
    </source>
</evidence>
<dbReference type="PANTHER" id="PTHR21666">
    <property type="entry name" value="PEPTIDASE-RELATED"/>
    <property type="match status" value="1"/>
</dbReference>
<dbReference type="Pfam" id="PF07501">
    <property type="entry name" value="G5"/>
    <property type="match status" value="1"/>
</dbReference>
<dbReference type="InterPro" id="IPR036779">
    <property type="entry name" value="LysM_dom_sf"/>
</dbReference>
<dbReference type="AlphaFoldDB" id="A0AAW9NRB5"/>
<dbReference type="EC" id="3.4.24.-" evidence="5"/>
<sequence length="490" mass="53698">MSSKWNTAKDAHRQLNSLLKQSKTKIKRVTVTTLLLSTLIIPFGFIKEAEANVTFSKIYHIYANNNYIGAVSNPEAVEELLAKKEQQVSKKYVGLVVDAHSNIEIISEQVFEASANDAETLLKLEAELVVEADAHSLNVNGETIAYVENEEALEQVLKQLKLQYVTEDALEALNQPTTAQLPVLQDDETRIVEVSLSAEVNGEEAKVQPNEILKVEEAVQFLQTGMLEQQKYAIQSGDVLGSIAKEHGLTTAELIELNPGIDASTVLQIDQELNVTVNKPFITVKVVEEKFKVEAIDHAKIVEEDETMLKGEKVVKQEGADGKKEVTYLITTENGKRTERAVKDENIISEPSNRIVVVGTKVIPSRGTGTFTWPTNGGYISSHMGSRWGGFHRGIDIARPSNYTIKAADNGVVTFTGWDGTYGNKIVVNHNNGYETIYAHLSQIDVTVGQVVAQGSAIGVMGSTGNSTGTHLHFEVHENGSVVNPLSYLK</sequence>
<name>A0AAW9NRB5_9BACL</name>
<keyword evidence="2" id="KW-0812">Transmembrane</keyword>
<accession>A0AAW9NRB5</accession>
<dbReference type="SMART" id="SM00257">
    <property type="entry name" value="LysM"/>
    <property type="match status" value="1"/>
</dbReference>
<dbReference type="PROSITE" id="PS51109">
    <property type="entry name" value="G5"/>
    <property type="match status" value="1"/>
</dbReference>
<dbReference type="Gene3D" id="2.70.70.10">
    <property type="entry name" value="Glucose Permease (Domain IIA)"/>
    <property type="match status" value="1"/>
</dbReference>
<dbReference type="Pfam" id="PF01551">
    <property type="entry name" value="Peptidase_M23"/>
    <property type="match status" value="1"/>
</dbReference>
<protein>
    <submittedName>
        <fullName evidence="5">M23 family metallopeptidase</fullName>
        <ecNumber evidence="5">3.4.24.-</ecNumber>
    </submittedName>
</protein>
<dbReference type="SUPFAM" id="SSF54106">
    <property type="entry name" value="LysM domain"/>
    <property type="match status" value="1"/>
</dbReference>
<dbReference type="Proteomes" id="UP001344888">
    <property type="component" value="Unassembled WGS sequence"/>
</dbReference>
<reference evidence="5 6" key="1">
    <citation type="submission" date="2023-03" db="EMBL/GenBank/DDBJ databases">
        <title>Bacillus Genome Sequencing.</title>
        <authorList>
            <person name="Dunlap C."/>
        </authorList>
    </citation>
    <scope>NUCLEOTIDE SEQUENCE [LARGE SCALE GENOMIC DNA]</scope>
    <source>
        <strain evidence="5 6">B-59205</strain>
    </source>
</reference>
<evidence type="ECO:0000256" key="2">
    <source>
        <dbReference type="SAM" id="Phobius"/>
    </source>
</evidence>
<keyword evidence="2" id="KW-0472">Membrane</keyword>
<evidence type="ECO:0000259" key="4">
    <source>
        <dbReference type="PROSITE" id="PS51782"/>
    </source>
</evidence>
<keyword evidence="5" id="KW-0378">Hydrolase</keyword>
<feature type="domain" description="LysM" evidence="4">
    <location>
        <begin position="230"/>
        <end position="275"/>
    </location>
</feature>
<dbReference type="InterPro" id="IPR016047">
    <property type="entry name" value="M23ase_b-sheet_dom"/>
</dbReference>
<feature type="domain" description="G5" evidence="3">
    <location>
        <begin position="282"/>
        <end position="362"/>
    </location>
</feature>
<organism evidence="5 6">
    <name type="scientific">Metasolibacillus meyeri</name>
    <dbReference type="NCBI Taxonomy" id="1071052"/>
    <lineage>
        <taxon>Bacteria</taxon>
        <taxon>Bacillati</taxon>
        <taxon>Bacillota</taxon>
        <taxon>Bacilli</taxon>
        <taxon>Bacillales</taxon>
        <taxon>Caryophanaceae</taxon>
        <taxon>Metasolibacillus</taxon>
    </lineage>
</organism>
<evidence type="ECO:0000313" key="6">
    <source>
        <dbReference type="Proteomes" id="UP001344888"/>
    </source>
</evidence>
<dbReference type="PROSITE" id="PS51782">
    <property type="entry name" value="LYSM"/>
    <property type="match status" value="1"/>
</dbReference>
<keyword evidence="1" id="KW-0732">Signal</keyword>
<dbReference type="SUPFAM" id="SSF51261">
    <property type="entry name" value="Duplicated hybrid motif"/>
    <property type="match status" value="1"/>
</dbReference>
<dbReference type="InterPro" id="IPR011055">
    <property type="entry name" value="Dup_hybrid_motif"/>
</dbReference>
<dbReference type="RefSeq" id="WP_326122966.1">
    <property type="nucleotide sequence ID" value="NZ_JARSFG010000011.1"/>
</dbReference>
<feature type="transmembrane region" description="Helical" evidence="2">
    <location>
        <begin position="29"/>
        <end position="46"/>
    </location>
</feature>
<dbReference type="GO" id="GO:0004222">
    <property type="term" value="F:metalloendopeptidase activity"/>
    <property type="evidence" value="ECO:0007669"/>
    <property type="project" value="TreeGrafter"/>
</dbReference>
<proteinExistence type="predicted"/>
<evidence type="ECO:0000259" key="3">
    <source>
        <dbReference type="PROSITE" id="PS51109"/>
    </source>
</evidence>
<keyword evidence="6" id="KW-1185">Reference proteome</keyword>
<gene>
    <name evidence="5" type="ORF">P9B03_08165</name>
</gene>
<dbReference type="Gene3D" id="2.20.230.10">
    <property type="entry name" value="Resuscitation-promoting factor rpfb"/>
    <property type="match status" value="1"/>
</dbReference>
<dbReference type="CDD" id="cd00118">
    <property type="entry name" value="LysM"/>
    <property type="match status" value="1"/>
</dbReference>
<dbReference type="PANTHER" id="PTHR21666:SF270">
    <property type="entry name" value="MUREIN HYDROLASE ACTIVATOR ENVC"/>
    <property type="match status" value="1"/>
</dbReference>
<dbReference type="InterPro" id="IPR050570">
    <property type="entry name" value="Cell_wall_metabolism_enzyme"/>
</dbReference>
<dbReference type="Gene3D" id="3.10.350.10">
    <property type="entry name" value="LysM domain"/>
    <property type="match status" value="1"/>
</dbReference>
<dbReference type="InterPro" id="IPR018392">
    <property type="entry name" value="LysM"/>
</dbReference>
<dbReference type="Pfam" id="PF01476">
    <property type="entry name" value="LysM"/>
    <property type="match status" value="1"/>
</dbReference>
<evidence type="ECO:0000313" key="5">
    <source>
        <dbReference type="EMBL" id="MEC1178453.1"/>
    </source>
</evidence>
<dbReference type="EMBL" id="JARSFG010000011">
    <property type="protein sequence ID" value="MEC1178453.1"/>
    <property type="molecule type" value="Genomic_DNA"/>
</dbReference>